<accession>A0A6G1DVX7</accession>
<keyword evidence="5" id="KW-1185">Reference proteome</keyword>
<feature type="compositionally biased region" description="Basic and acidic residues" evidence="3">
    <location>
        <begin position="206"/>
        <end position="220"/>
    </location>
</feature>
<protein>
    <recommendedName>
        <fullName evidence="6">Dehydrin</fullName>
    </recommendedName>
</protein>
<feature type="compositionally biased region" description="Basic and acidic residues" evidence="3">
    <location>
        <begin position="127"/>
        <end position="140"/>
    </location>
</feature>
<organism evidence="4 5">
    <name type="scientific">Oryza meyeriana var. granulata</name>
    <dbReference type="NCBI Taxonomy" id="110450"/>
    <lineage>
        <taxon>Eukaryota</taxon>
        <taxon>Viridiplantae</taxon>
        <taxon>Streptophyta</taxon>
        <taxon>Embryophyta</taxon>
        <taxon>Tracheophyta</taxon>
        <taxon>Spermatophyta</taxon>
        <taxon>Magnoliopsida</taxon>
        <taxon>Liliopsida</taxon>
        <taxon>Poales</taxon>
        <taxon>Poaceae</taxon>
        <taxon>BOP clade</taxon>
        <taxon>Oryzoideae</taxon>
        <taxon>Oryzeae</taxon>
        <taxon>Oryzinae</taxon>
        <taxon>Oryza</taxon>
        <taxon>Oryza meyeriana</taxon>
    </lineage>
</organism>
<dbReference type="Proteomes" id="UP000479710">
    <property type="component" value="Unassembled WGS sequence"/>
</dbReference>
<dbReference type="PANTHER" id="PTHR33346:SF42">
    <property type="entry name" value="DEHYDRIN XERO 1"/>
    <property type="match status" value="1"/>
</dbReference>
<dbReference type="InterPro" id="IPR000167">
    <property type="entry name" value="Dehydrin"/>
</dbReference>
<dbReference type="PROSITE" id="PS00823">
    <property type="entry name" value="DEHYDRIN_2"/>
    <property type="match status" value="1"/>
</dbReference>
<evidence type="ECO:0000313" key="4">
    <source>
        <dbReference type="EMBL" id="KAF0916778.1"/>
    </source>
</evidence>
<dbReference type="GO" id="GO:0005829">
    <property type="term" value="C:cytosol"/>
    <property type="evidence" value="ECO:0007669"/>
    <property type="project" value="TreeGrafter"/>
</dbReference>
<reference evidence="4 5" key="1">
    <citation type="submission" date="2019-11" db="EMBL/GenBank/DDBJ databases">
        <title>Whole genome sequence of Oryza granulata.</title>
        <authorList>
            <person name="Li W."/>
        </authorList>
    </citation>
    <scope>NUCLEOTIDE SEQUENCE [LARGE SCALE GENOMIC DNA]</scope>
    <source>
        <strain evidence="5">cv. Menghai</strain>
        <tissue evidence="4">Leaf</tissue>
    </source>
</reference>
<comment type="caution">
    <text evidence="4">The sequence shown here is derived from an EMBL/GenBank/DDBJ whole genome shotgun (WGS) entry which is preliminary data.</text>
</comment>
<dbReference type="PROSITE" id="PS00315">
    <property type="entry name" value="DEHYDRIN_1"/>
    <property type="match status" value="1"/>
</dbReference>
<feature type="region of interest" description="Disordered" evidence="3">
    <location>
        <begin position="1"/>
        <end position="45"/>
    </location>
</feature>
<dbReference type="GO" id="GO:0009737">
    <property type="term" value="P:response to abscisic acid"/>
    <property type="evidence" value="ECO:0007669"/>
    <property type="project" value="TreeGrafter"/>
</dbReference>
<comment type="similarity">
    <text evidence="1 2">Belongs to the plant dehydrin family.</text>
</comment>
<evidence type="ECO:0008006" key="6">
    <source>
        <dbReference type="Google" id="ProtNLM"/>
    </source>
</evidence>
<dbReference type="AlphaFoldDB" id="A0A6G1DVX7"/>
<dbReference type="GO" id="GO:0009631">
    <property type="term" value="P:cold acclimation"/>
    <property type="evidence" value="ECO:0007669"/>
    <property type="project" value="TreeGrafter"/>
</dbReference>
<dbReference type="OrthoDB" id="685434at2759"/>
<feature type="compositionally biased region" description="Basic and acidic residues" evidence="3">
    <location>
        <begin position="168"/>
        <end position="186"/>
    </location>
</feature>
<feature type="compositionally biased region" description="Low complexity" evidence="3">
    <location>
        <begin position="188"/>
        <end position="199"/>
    </location>
</feature>
<gene>
    <name evidence="4" type="ORF">E2562_011612</name>
</gene>
<evidence type="ECO:0000256" key="2">
    <source>
        <dbReference type="RuleBase" id="RU003995"/>
    </source>
</evidence>
<evidence type="ECO:0000313" key="5">
    <source>
        <dbReference type="Proteomes" id="UP000479710"/>
    </source>
</evidence>
<dbReference type="InterPro" id="IPR030513">
    <property type="entry name" value="Dehydrin_CS"/>
</dbReference>
<proteinExistence type="inferred from homology"/>
<name>A0A6G1DVX7_9ORYZ</name>
<evidence type="ECO:0000256" key="1">
    <source>
        <dbReference type="ARBA" id="ARBA00008403"/>
    </source>
</evidence>
<dbReference type="PANTHER" id="PTHR33346">
    <property type="entry name" value="DEHYDRIN XERO 2-RELATED"/>
    <property type="match status" value="1"/>
</dbReference>
<sequence>MAENTGVYGHPYPRVDQYGNPVPPVDQYGNPIPNEPAAHGAGDTVGYMASSDPAVSTGDYGSSGTLSYGLAGVEHPHESVVSGAVAPGGAAYTHDGGVPPGEKTFAYEGMVSTAGGVGGTGAQVQPTREERHTTLGETLRRSGRSSSSSSSSSEDDGQGGRRKKKSIKEKIKEKLPGSHKQEEHKAGHAVPAAGTGTHAAGKHEKKGIVEKIKEKLPGHH</sequence>
<dbReference type="EMBL" id="SPHZ02000005">
    <property type="protein sequence ID" value="KAF0916778.1"/>
    <property type="molecule type" value="Genomic_DNA"/>
</dbReference>
<evidence type="ECO:0000256" key="3">
    <source>
        <dbReference type="SAM" id="MobiDB-lite"/>
    </source>
</evidence>
<feature type="region of interest" description="Disordered" evidence="3">
    <location>
        <begin position="116"/>
        <end position="220"/>
    </location>
</feature>
<dbReference type="GO" id="GO:0009414">
    <property type="term" value="P:response to water deprivation"/>
    <property type="evidence" value="ECO:0007669"/>
    <property type="project" value="TreeGrafter"/>
</dbReference>
<dbReference type="Pfam" id="PF00257">
    <property type="entry name" value="Dehydrin"/>
    <property type="match status" value="1"/>
</dbReference>